<protein>
    <submittedName>
        <fullName evidence="1">Uncharacterized protein</fullName>
    </submittedName>
</protein>
<gene>
    <name evidence="1" type="ORF">BSAL_15255</name>
</gene>
<evidence type="ECO:0000313" key="2">
    <source>
        <dbReference type="Proteomes" id="UP000051952"/>
    </source>
</evidence>
<proteinExistence type="predicted"/>
<dbReference type="EMBL" id="CYKH01001637">
    <property type="protein sequence ID" value="CUG88405.1"/>
    <property type="molecule type" value="Genomic_DNA"/>
</dbReference>
<dbReference type="Proteomes" id="UP000051952">
    <property type="component" value="Unassembled WGS sequence"/>
</dbReference>
<evidence type="ECO:0000313" key="1">
    <source>
        <dbReference type="EMBL" id="CUG88405.1"/>
    </source>
</evidence>
<organism evidence="1 2">
    <name type="scientific">Bodo saltans</name>
    <name type="common">Flagellated protozoan</name>
    <dbReference type="NCBI Taxonomy" id="75058"/>
    <lineage>
        <taxon>Eukaryota</taxon>
        <taxon>Discoba</taxon>
        <taxon>Euglenozoa</taxon>
        <taxon>Kinetoplastea</taxon>
        <taxon>Metakinetoplastina</taxon>
        <taxon>Eubodonida</taxon>
        <taxon>Bodonidae</taxon>
        <taxon>Bodo</taxon>
    </lineage>
</organism>
<dbReference type="VEuPathDB" id="TriTrypDB:BSAL_15255"/>
<keyword evidence="2" id="KW-1185">Reference proteome</keyword>
<dbReference type="AlphaFoldDB" id="A0A0S4JJ11"/>
<reference evidence="2" key="1">
    <citation type="submission" date="2015-09" db="EMBL/GenBank/DDBJ databases">
        <authorList>
            <consortium name="Pathogen Informatics"/>
        </authorList>
    </citation>
    <scope>NUCLEOTIDE SEQUENCE [LARGE SCALE GENOMIC DNA]</scope>
    <source>
        <strain evidence="2">Lake Konstanz</strain>
    </source>
</reference>
<sequence>MFSETPIAAETIRAMCRHDNDGHRELSVPNLEWEGIYDRAAFGTPEAMLLYGLRGLRLRAFIDGGGHVSAEPYLFRYLCENEVVIHIAPWMLRRIRADGSIEGRDINKAILSDRFVLFTDLWRDLQLRQHSKYSKVNKTKHSGSEKMRGCLPRALWGLPHVTSDAVKS</sequence>
<accession>A0A0S4JJ11</accession>
<name>A0A0S4JJ11_BODSA</name>